<evidence type="ECO:0000256" key="1">
    <source>
        <dbReference type="ARBA" id="ARBA00004141"/>
    </source>
</evidence>
<accession>A0A368BUN5</accession>
<keyword evidence="5 6" id="KW-0472">Membrane</keyword>
<comment type="similarity">
    <text evidence="2 6">Belongs to the 4-toluene sulfonate uptake permease (TSUP) (TC 2.A.102) family.</text>
</comment>
<feature type="transmembrane region" description="Helical" evidence="6">
    <location>
        <begin position="7"/>
        <end position="35"/>
    </location>
</feature>
<reference evidence="7 8" key="1">
    <citation type="journal article" date="2018" name="Microbiome">
        <title>Fine metagenomic profile of the Mediterranean stratified and mixed water columns revealed by assembly and recruitment.</title>
        <authorList>
            <person name="Haro-Moreno J.M."/>
            <person name="Lopez-Perez M."/>
            <person name="De La Torre J.R."/>
            <person name="Picazo A."/>
            <person name="Camacho A."/>
            <person name="Rodriguez-Valera F."/>
        </authorList>
    </citation>
    <scope>NUCLEOTIDE SEQUENCE [LARGE SCALE GENOMIC DNA]</scope>
    <source>
        <strain evidence="7">MED-G82</strain>
    </source>
</reference>
<name>A0A368BUN5_9GAMM</name>
<dbReference type="PANTHER" id="PTHR43483">
    <property type="entry name" value="MEMBRANE TRANSPORTER PROTEIN HI_0806-RELATED"/>
    <property type="match status" value="1"/>
</dbReference>
<evidence type="ECO:0000313" key="7">
    <source>
        <dbReference type="EMBL" id="RCL41040.1"/>
    </source>
</evidence>
<feature type="transmembrane region" description="Helical" evidence="6">
    <location>
        <begin position="242"/>
        <end position="259"/>
    </location>
</feature>
<feature type="transmembrane region" description="Helical" evidence="6">
    <location>
        <begin position="179"/>
        <end position="200"/>
    </location>
</feature>
<evidence type="ECO:0000256" key="2">
    <source>
        <dbReference type="ARBA" id="ARBA00009142"/>
    </source>
</evidence>
<keyword evidence="4 6" id="KW-1133">Transmembrane helix</keyword>
<comment type="caution">
    <text evidence="7">The sequence shown here is derived from an EMBL/GenBank/DDBJ whole genome shotgun (WGS) entry which is preliminary data.</text>
</comment>
<keyword evidence="3 6" id="KW-0812">Transmembrane</keyword>
<evidence type="ECO:0000256" key="3">
    <source>
        <dbReference type="ARBA" id="ARBA00022692"/>
    </source>
</evidence>
<dbReference type="InterPro" id="IPR002781">
    <property type="entry name" value="TM_pro_TauE-like"/>
</dbReference>
<feature type="transmembrane region" description="Helical" evidence="6">
    <location>
        <begin position="91"/>
        <end position="121"/>
    </location>
</feature>
<dbReference type="Proteomes" id="UP000253307">
    <property type="component" value="Unassembled WGS sequence"/>
</dbReference>
<feature type="transmembrane region" description="Helical" evidence="6">
    <location>
        <begin position="141"/>
        <end position="167"/>
    </location>
</feature>
<dbReference type="EMBL" id="QOPE01000017">
    <property type="protein sequence ID" value="RCL41040.1"/>
    <property type="molecule type" value="Genomic_DNA"/>
</dbReference>
<evidence type="ECO:0000313" key="8">
    <source>
        <dbReference type="Proteomes" id="UP000253307"/>
    </source>
</evidence>
<feature type="transmembrane region" description="Helical" evidence="6">
    <location>
        <begin position="47"/>
        <end position="70"/>
    </location>
</feature>
<gene>
    <name evidence="7" type="ORF">DBW96_02660</name>
</gene>
<evidence type="ECO:0000256" key="6">
    <source>
        <dbReference type="RuleBase" id="RU363041"/>
    </source>
</evidence>
<dbReference type="PANTHER" id="PTHR43483:SF3">
    <property type="entry name" value="MEMBRANE TRANSPORTER PROTEIN HI_0806-RELATED"/>
    <property type="match status" value="1"/>
</dbReference>
<proteinExistence type="inferred from homology"/>
<organism evidence="7 8">
    <name type="scientific">SAR86 cluster bacterium</name>
    <dbReference type="NCBI Taxonomy" id="2030880"/>
    <lineage>
        <taxon>Bacteria</taxon>
        <taxon>Pseudomonadati</taxon>
        <taxon>Pseudomonadota</taxon>
        <taxon>Gammaproteobacteria</taxon>
        <taxon>SAR86 cluster</taxon>
    </lineage>
</organism>
<dbReference type="GO" id="GO:0005886">
    <property type="term" value="C:plasma membrane"/>
    <property type="evidence" value="ECO:0007669"/>
    <property type="project" value="UniProtKB-SubCell"/>
</dbReference>
<dbReference type="Pfam" id="PF01925">
    <property type="entry name" value="TauE"/>
    <property type="match status" value="1"/>
</dbReference>
<sequence>MLIEILLLIGVGALAGLIAGLLGVGGGTIIVPALIFLFQFSNTNTDLMVQMSVATSMACIVITSISSTYAHHQRNGVMWNLVKSIGMGIPLGALFGVVLVNLISGFILKILIVIFMIYISINMLSSKIQVTKNMTLQNTNHFFPGSIIGFLSIPLGIGGGTFTVPYLKSLGHDIRKSIGTSAACGIVIAVTATILFSLPIELASLQLNENLIYWPGVFWISFSSIIFSRLGARLTYIIKEDLLKKIFGVFIFIVAIFLII</sequence>
<feature type="transmembrane region" description="Helical" evidence="6">
    <location>
        <begin position="212"/>
        <end position="230"/>
    </location>
</feature>
<protein>
    <recommendedName>
        <fullName evidence="6">Probable membrane transporter protein</fullName>
    </recommendedName>
</protein>
<evidence type="ECO:0000256" key="5">
    <source>
        <dbReference type="ARBA" id="ARBA00023136"/>
    </source>
</evidence>
<dbReference type="AlphaFoldDB" id="A0A368BUN5"/>
<evidence type="ECO:0000256" key="4">
    <source>
        <dbReference type="ARBA" id="ARBA00022989"/>
    </source>
</evidence>
<keyword evidence="6" id="KW-1003">Cell membrane</keyword>
<comment type="subcellular location">
    <subcellularLocation>
        <location evidence="6">Cell membrane</location>
        <topology evidence="6">Multi-pass membrane protein</topology>
    </subcellularLocation>
    <subcellularLocation>
        <location evidence="1">Membrane</location>
        <topology evidence="1">Multi-pass membrane protein</topology>
    </subcellularLocation>
</comment>